<dbReference type="AlphaFoldDB" id="A0A0B7MUE7"/>
<dbReference type="Proteomes" id="UP000054107">
    <property type="component" value="Unassembled WGS sequence"/>
</dbReference>
<keyword evidence="1" id="KW-0472">Membrane</keyword>
<reference evidence="2 3" key="1">
    <citation type="submission" date="2014-09" db="EMBL/GenBank/DDBJ databases">
        <authorList>
            <person name="Ellenberger Sabrina"/>
        </authorList>
    </citation>
    <scope>NUCLEOTIDE SEQUENCE [LARGE SCALE GENOMIC DNA]</scope>
    <source>
        <strain evidence="2 3">CBS 412.66</strain>
    </source>
</reference>
<evidence type="ECO:0000313" key="2">
    <source>
        <dbReference type="EMBL" id="CEP09681.1"/>
    </source>
</evidence>
<gene>
    <name evidence="2" type="primary">PARPA_03232.1 scaffold 7241</name>
</gene>
<protein>
    <submittedName>
        <fullName evidence="2">Uncharacterized protein</fullName>
    </submittedName>
</protein>
<feature type="transmembrane region" description="Helical" evidence="1">
    <location>
        <begin position="6"/>
        <end position="26"/>
    </location>
</feature>
<dbReference type="EMBL" id="LN722188">
    <property type="protein sequence ID" value="CEP09681.1"/>
    <property type="molecule type" value="Genomic_DNA"/>
</dbReference>
<keyword evidence="3" id="KW-1185">Reference proteome</keyword>
<proteinExistence type="predicted"/>
<dbReference type="OrthoDB" id="2259730at2759"/>
<sequence length="90" mass="9346">MRSPVPFFMIVAISTILQCTFAMSIAQYKRDDTLLRGVSLGVDGVVVGVKSTVEGVVNPQTHGSRKDMEDAAAEAGKNVGGAIGSALIHG</sequence>
<keyword evidence="1" id="KW-0812">Transmembrane</keyword>
<organism evidence="2 3">
    <name type="scientific">Parasitella parasitica</name>
    <dbReference type="NCBI Taxonomy" id="35722"/>
    <lineage>
        <taxon>Eukaryota</taxon>
        <taxon>Fungi</taxon>
        <taxon>Fungi incertae sedis</taxon>
        <taxon>Mucoromycota</taxon>
        <taxon>Mucoromycotina</taxon>
        <taxon>Mucoromycetes</taxon>
        <taxon>Mucorales</taxon>
        <taxon>Mucorineae</taxon>
        <taxon>Mucoraceae</taxon>
        <taxon>Parasitella</taxon>
    </lineage>
</organism>
<evidence type="ECO:0000313" key="3">
    <source>
        <dbReference type="Proteomes" id="UP000054107"/>
    </source>
</evidence>
<accession>A0A0B7MUE7</accession>
<keyword evidence="1" id="KW-1133">Transmembrane helix</keyword>
<name>A0A0B7MUE7_9FUNG</name>
<evidence type="ECO:0000256" key="1">
    <source>
        <dbReference type="SAM" id="Phobius"/>
    </source>
</evidence>